<dbReference type="Proteomes" id="UP000192342">
    <property type="component" value="Unassembled WGS sequence"/>
</dbReference>
<protein>
    <submittedName>
        <fullName evidence="1">Uncharacterized protein</fullName>
    </submittedName>
</protein>
<proteinExistence type="predicted"/>
<reference evidence="1 2" key="1">
    <citation type="submission" date="2013-04" db="EMBL/GenBank/DDBJ databases">
        <title>Oceanococcus atlanticus 22II-S10r2 Genome Sequencing.</title>
        <authorList>
            <person name="Lai Q."/>
            <person name="Li G."/>
            <person name="Shao Z."/>
        </authorList>
    </citation>
    <scope>NUCLEOTIDE SEQUENCE [LARGE SCALE GENOMIC DNA]</scope>
    <source>
        <strain evidence="1 2">22II-S10r2</strain>
    </source>
</reference>
<keyword evidence="2" id="KW-1185">Reference proteome</keyword>
<evidence type="ECO:0000313" key="2">
    <source>
        <dbReference type="Proteomes" id="UP000192342"/>
    </source>
</evidence>
<sequence>MTAVAGVAFFAACVGGGLKMPSGAGAGKDPVTLLECLENCVVAFKAFALPHDRAVPVQAQSVQGFADVQTKFMVAAGCINIFDA</sequence>
<evidence type="ECO:0000313" key="1">
    <source>
        <dbReference type="EMBL" id="ORE88307.1"/>
    </source>
</evidence>
<gene>
    <name evidence="1" type="ORF">ATO7_00490</name>
</gene>
<comment type="caution">
    <text evidence="1">The sequence shown here is derived from an EMBL/GenBank/DDBJ whole genome shotgun (WGS) entry which is preliminary data.</text>
</comment>
<dbReference type="AlphaFoldDB" id="A0A1Y1SF78"/>
<organism evidence="1 2">
    <name type="scientific">Oceanococcus atlanticus</name>
    <dbReference type="NCBI Taxonomy" id="1317117"/>
    <lineage>
        <taxon>Bacteria</taxon>
        <taxon>Pseudomonadati</taxon>
        <taxon>Pseudomonadota</taxon>
        <taxon>Gammaproteobacteria</taxon>
        <taxon>Chromatiales</taxon>
        <taxon>Oceanococcaceae</taxon>
        <taxon>Oceanococcus</taxon>
    </lineage>
</organism>
<dbReference type="EMBL" id="AQQV01000001">
    <property type="protein sequence ID" value="ORE88307.1"/>
    <property type="molecule type" value="Genomic_DNA"/>
</dbReference>
<name>A0A1Y1SF78_9GAMM</name>
<accession>A0A1Y1SF78</accession>